<dbReference type="NCBIfam" id="TIGR02165">
    <property type="entry name" value="cas5_6_GSU0054"/>
    <property type="match status" value="1"/>
</dbReference>
<dbReference type="Proteomes" id="UP000010816">
    <property type="component" value="Chromosome"/>
</dbReference>
<dbReference type="PATRIC" id="fig|765912.4.peg.1244"/>
<dbReference type="HOGENOM" id="CLU_567281_0_0_6"/>
<dbReference type="EMBL" id="CP003051">
    <property type="protein sequence ID" value="AGA90076.1"/>
    <property type="molecule type" value="Genomic_DNA"/>
</dbReference>
<evidence type="ECO:0000313" key="2">
    <source>
        <dbReference type="Proteomes" id="UP000010816"/>
    </source>
</evidence>
<name>L0GVT0_9GAMM</name>
<dbReference type="KEGG" id="tmb:Thimo_1279"/>
<dbReference type="AlphaFoldDB" id="L0GVT0"/>
<dbReference type="Pfam" id="PF09609">
    <property type="entry name" value="Cas_GSU0054"/>
    <property type="match status" value="2"/>
</dbReference>
<dbReference type="OrthoDB" id="9787885at2"/>
<dbReference type="InterPro" id="IPR019089">
    <property type="entry name" value="Cas_GSU0054"/>
</dbReference>
<keyword evidence="2" id="KW-1185">Reference proteome</keyword>
<evidence type="ECO:0000313" key="1">
    <source>
        <dbReference type="EMBL" id="AGA90076.1"/>
    </source>
</evidence>
<reference evidence="1 2" key="1">
    <citation type="submission" date="2011-09" db="EMBL/GenBank/DDBJ databases">
        <title>Complete sequence of chromosome of Thioflavicoccus mobilis 8321.</title>
        <authorList>
            <consortium name="US DOE Joint Genome Institute"/>
            <person name="Lucas S."/>
            <person name="Han J."/>
            <person name="Lapidus A."/>
            <person name="Cheng J.-F."/>
            <person name="Goodwin L."/>
            <person name="Pitluck S."/>
            <person name="Peters L."/>
            <person name="Ovchinnikova G."/>
            <person name="Lu M."/>
            <person name="Detter J.C."/>
            <person name="Han C."/>
            <person name="Tapia R."/>
            <person name="Land M."/>
            <person name="Hauser L."/>
            <person name="Kyrpides N."/>
            <person name="Ivanova N."/>
            <person name="Pagani I."/>
            <person name="Vogl K."/>
            <person name="Liu Z."/>
            <person name="Imhoff J."/>
            <person name="Thiel V."/>
            <person name="Frigaard N.-U."/>
            <person name="Bryant D."/>
            <person name="Woyke T."/>
        </authorList>
    </citation>
    <scope>NUCLEOTIDE SEQUENCE [LARGE SCALE GENOMIC DNA]</scope>
    <source>
        <strain evidence="1 2">8321</strain>
    </source>
</reference>
<gene>
    <name evidence="1" type="ORF">Thimo_1279</name>
</gene>
<proteinExistence type="predicted"/>
<sequence length="550" mass="60064">MLALALHYLNGWAIAAADGARKQIAEWPPHPDRVFMALAAAHFEADGEDKAAERAALEWLERLPPPQLAVSEAEYRRVVTHYVPVNDTGLARAKTIAELAGASSTSLKALRAAGLGQLPELRPRQPRTFPVAIPHHPVVHLIWPDAEPTANQRNALARLCRQVTHVGHSASFVQMWLDETPPAASLIPSAGIAKHRLRIPSEGRLAYLEARVSRDRTVRFADQQGAIADLKRRIKMTKGKEKKALTSEIQACETALNAEFPAGAPVSLRPEPGLWQGYDEPPAAAPATTLGTLFDPNLVVLRLSGSRLSLRATLRLMEVVRGAVMARCPRQPPPEWLSGHTPDRQPSRAPHLAFLPLPFVGCPHADGRIMGAALALPKGLDPEEAAACLADLLYDQHGLPRAIPLFDGHWLDCTAEVETRTPAPQESLRTRVWTGPARRWASVTPVVLDRHFDGPDKWQRAADSVKTACERIGLPRPADVLLHPVSLFEGVPRSNEFPPITRKRDGGRMHHCHALILFDEPVGGPVLVGAGRFRGYGLCRPFVQGGDGHD</sequence>
<dbReference type="eggNOG" id="ENOG502Z97W">
    <property type="taxonomic scope" value="Bacteria"/>
</dbReference>
<accession>L0GVT0</accession>
<organism evidence="1 2">
    <name type="scientific">Thioflavicoccus mobilis 8321</name>
    <dbReference type="NCBI Taxonomy" id="765912"/>
    <lineage>
        <taxon>Bacteria</taxon>
        <taxon>Pseudomonadati</taxon>
        <taxon>Pseudomonadota</taxon>
        <taxon>Gammaproteobacteria</taxon>
        <taxon>Chromatiales</taxon>
        <taxon>Chromatiaceae</taxon>
        <taxon>Thioflavicoccus</taxon>
    </lineage>
</organism>
<protein>
    <submittedName>
        <fullName evidence="1">CRISPR-associated protein GSU0054/csb2, Dpsyc system</fullName>
    </submittedName>
</protein>
<dbReference type="RefSeq" id="WP_015280220.1">
    <property type="nucleotide sequence ID" value="NC_019940.1"/>
</dbReference>
<dbReference type="STRING" id="765912.Thimo_1279"/>